<comment type="caution">
    <text evidence="2">The sequence shown here is derived from an EMBL/GenBank/DDBJ whole genome shotgun (WGS) entry which is preliminary data.</text>
</comment>
<accession>A0ABS3BRN7</accession>
<feature type="signal peptide" evidence="1">
    <location>
        <begin position="1"/>
        <end position="19"/>
    </location>
</feature>
<proteinExistence type="predicted"/>
<evidence type="ECO:0000256" key="1">
    <source>
        <dbReference type="SAM" id="SignalP"/>
    </source>
</evidence>
<evidence type="ECO:0000313" key="3">
    <source>
        <dbReference type="Proteomes" id="UP000664698"/>
    </source>
</evidence>
<evidence type="ECO:0000313" key="2">
    <source>
        <dbReference type="EMBL" id="MBN7801788.1"/>
    </source>
</evidence>
<dbReference type="EMBL" id="JAFKCW010000003">
    <property type="protein sequence ID" value="MBN7801788.1"/>
    <property type="molecule type" value="Genomic_DNA"/>
</dbReference>
<dbReference type="Proteomes" id="UP000664698">
    <property type="component" value="Unassembled WGS sequence"/>
</dbReference>
<keyword evidence="1" id="KW-0732">Signal</keyword>
<gene>
    <name evidence="2" type="ORF">J0A67_13020</name>
</gene>
<organism evidence="2 3">
    <name type="scientific">Algoriphagus aestuariicola</name>
    <dbReference type="NCBI Taxonomy" id="1852016"/>
    <lineage>
        <taxon>Bacteria</taxon>
        <taxon>Pseudomonadati</taxon>
        <taxon>Bacteroidota</taxon>
        <taxon>Cytophagia</taxon>
        <taxon>Cytophagales</taxon>
        <taxon>Cyclobacteriaceae</taxon>
        <taxon>Algoriphagus</taxon>
    </lineage>
</organism>
<keyword evidence="3" id="KW-1185">Reference proteome</keyword>
<reference evidence="2 3" key="1">
    <citation type="submission" date="2021-03" db="EMBL/GenBank/DDBJ databases">
        <title>novel species isolated from a fishpond in China.</title>
        <authorList>
            <person name="Lu H."/>
            <person name="Cai Z."/>
        </authorList>
    </citation>
    <scope>NUCLEOTIDE SEQUENCE [LARGE SCALE GENOMIC DNA]</scope>
    <source>
        <strain evidence="2 3">JCM 31546</strain>
    </source>
</reference>
<protein>
    <submittedName>
        <fullName evidence="2">Uncharacterized protein</fullName>
    </submittedName>
</protein>
<sequence length="163" mass="18096">MKIKVSMLLFLGVMNQAFSQEGLSLHLKGVKGCYIDYYSAFVNKGAKPVTDGQHEVVISILHQGSSECFMGRTTVKSGKLVLPVELQKDDMSYAPLSTVFRDLDQGWLAQQDKETLYDVVSGMSKLFVSQEGYYVQLFFPEFINNNSGVNKKAPPASELLKGN</sequence>
<feature type="chain" id="PRO_5046346152" evidence="1">
    <location>
        <begin position="20"/>
        <end position="163"/>
    </location>
</feature>
<dbReference type="RefSeq" id="WP_206569804.1">
    <property type="nucleotide sequence ID" value="NZ_JAFKCW010000003.1"/>
</dbReference>
<name>A0ABS3BRN7_9BACT</name>